<dbReference type="AlphaFoldDB" id="A0A1H4C437"/>
<dbReference type="Proteomes" id="UP000198820">
    <property type="component" value="Unassembled WGS sequence"/>
</dbReference>
<protein>
    <submittedName>
        <fullName evidence="2">Glycosyltransferase involved in cell wall bisynthesis</fullName>
    </submittedName>
</protein>
<evidence type="ECO:0000313" key="2">
    <source>
        <dbReference type="EMBL" id="SEA55146.1"/>
    </source>
</evidence>
<keyword evidence="3" id="KW-1185">Reference proteome</keyword>
<dbReference type="GO" id="GO:0016757">
    <property type="term" value="F:glycosyltransferase activity"/>
    <property type="evidence" value="ECO:0007669"/>
    <property type="project" value="InterPro"/>
</dbReference>
<dbReference type="PANTHER" id="PTHR45947">
    <property type="entry name" value="SULFOQUINOVOSYL TRANSFERASE SQD2"/>
    <property type="match status" value="1"/>
</dbReference>
<dbReference type="RefSeq" id="WP_093244404.1">
    <property type="nucleotide sequence ID" value="NZ_FNQF01000007.1"/>
</dbReference>
<dbReference type="Gene3D" id="3.40.50.2000">
    <property type="entry name" value="Glycogen Phosphorylase B"/>
    <property type="match status" value="2"/>
</dbReference>
<proteinExistence type="predicted"/>
<dbReference type="Pfam" id="PF00534">
    <property type="entry name" value="Glycos_transf_1"/>
    <property type="match status" value="1"/>
</dbReference>
<dbReference type="STRING" id="908615.SAMN05421540_10736"/>
<dbReference type="InterPro" id="IPR001296">
    <property type="entry name" value="Glyco_trans_1"/>
</dbReference>
<accession>A0A1H4C437</accession>
<sequence length="338" mass="38232">MPKKTLLYLGNMLSKSGSNVTSIETLGLFLTKESYSVIRSSSKKNQALRLFDMLSAILKYRHKVDVVLIDTYSTLGFWFAYSSARLCQILKIPYIPILRGGDLPERLKKSPELCQALFKNAKINIAPSAYLMHYFKKAGYSNLTYIPNTIEISNYQFKKRKHLSPKLLWVRAFVDIYNPLLALKVLEELLKTHPDAELSMVGPFKDETIDECRAYAEENKLPVTFTGGMPKEDWLAYAENFDIFINTTNVDNTPVSVIEAMALGLPVVSTNVGGLPFMLEHQTDALLVKPDSKEEMTSAIQSLLDSSELSQNITAAARAKVEKFDWEVVKHQWFEVLS</sequence>
<organism evidence="2 3">
    <name type="scientific">Psychroflexus halocasei</name>
    <dbReference type="NCBI Taxonomy" id="908615"/>
    <lineage>
        <taxon>Bacteria</taxon>
        <taxon>Pseudomonadati</taxon>
        <taxon>Bacteroidota</taxon>
        <taxon>Flavobacteriia</taxon>
        <taxon>Flavobacteriales</taxon>
        <taxon>Flavobacteriaceae</taxon>
        <taxon>Psychroflexus</taxon>
    </lineage>
</organism>
<keyword evidence="2" id="KW-0808">Transferase</keyword>
<dbReference type="PANTHER" id="PTHR45947:SF3">
    <property type="entry name" value="SULFOQUINOVOSYL TRANSFERASE SQD2"/>
    <property type="match status" value="1"/>
</dbReference>
<evidence type="ECO:0000259" key="1">
    <source>
        <dbReference type="Pfam" id="PF00534"/>
    </source>
</evidence>
<dbReference type="SUPFAM" id="SSF53756">
    <property type="entry name" value="UDP-Glycosyltransferase/glycogen phosphorylase"/>
    <property type="match status" value="1"/>
</dbReference>
<dbReference type="CDD" id="cd03801">
    <property type="entry name" value="GT4_PimA-like"/>
    <property type="match status" value="1"/>
</dbReference>
<feature type="domain" description="Glycosyl transferase family 1" evidence="1">
    <location>
        <begin position="162"/>
        <end position="319"/>
    </location>
</feature>
<gene>
    <name evidence="2" type="ORF">SAMN05421540_10736</name>
</gene>
<dbReference type="InterPro" id="IPR050194">
    <property type="entry name" value="Glycosyltransferase_grp1"/>
</dbReference>
<name>A0A1H4C437_9FLAO</name>
<evidence type="ECO:0000313" key="3">
    <source>
        <dbReference type="Proteomes" id="UP000198820"/>
    </source>
</evidence>
<dbReference type="EMBL" id="FNQF01000007">
    <property type="protein sequence ID" value="SEA55146.1"/>
    <property type="molecule type" value="Genomic_DNA"/>
</dbReference>
<reference evidence="2 3" key="1">
    <citation type="submission" date="2016-10" db="EMBL/GenBank/DDBJ databases">
        <authorList>
            <person name="de Groot N.N."/>
        </authorList>
    </citation>
    <scope>NUCLEOTIDE SEQUENCE [LARGE SCALE GENOMIC DNA]</scope>
    <source>
        <strain evidence="2 3">DSM 23581</strain>
    </source>
</reference>